<feature type="transmembrane region" description="Helical" evidence="1">
    <location>
        <begin position="207"/>
        <end position="225"/>
    </location>
</feature>
<reference evidence="2" key="1">
    <citation type="submission" date="2019-07" db="EMBL/GenBank/DDBJ databases">
        <title>Hyphodiscus hymeniophilus genome sequencing and assembly.</title>
        <authorList>
            <person name="Kramer G."/>
            <person name="Nodwell J."/>
        </authorList>
    </citation>
    <scope>NUCLEOTIDE SEQUENCE</scope>
    <source>
        <strain evidence="2">ATCC 34498</strain>
    </source>
</reference>
<keyword evidence="1" id="KW-0812">Transmembrane</keyword>
<evidence type="ECO:0000313" key="2">
    <source>
        <dbReference type="EMBL" id="KAG0651561.1"/>
    </source>
</evidence>
<feature type="transmembrane region" description="Helical" evidence="1">
    <location>
        <begin position="276"/>
        <end position="295"/>
    </location>
</feature>
<dbReference type="Proteomes" id="UP000785200">
    <property type="component" value="Unassembled WGS sequence"/>
</dbReference>
<dbReference type="OrthoDB" id="5819582at2759"/>
<dbReference type="PANTHER" id="PTHR23028">
    <property type="entry name" value="ACETYLTRANSFERASE"/>
    <property type="match status" value="1"/>
</dbReference>
<proteinExistence type="predicted"/>
<dbReference type="EMBL" id="VNKQ01000004">
    <property type="protein sequence ID" value="KAG0651561.1"/>
    <property type="molecule type" value="Genomic_DNA"/>
</dbReference>
<organism evidence="2 3">
    <name type="scientific">Hyphodiscus hymeniophilus</name>
    <dbReference type="NCBI Taxonomy" id="353542"/>
    <lineage>
        <taxon>Eukaryota</taxon>
        <taxon>Fungi</taxon>
        <taxon>Dikarya</taxon>
        <taxon>Ascomycota</taxon>
        <taxon>Pezizomycotina</taxon>
        <taxon>Leotiomycetes</taxon>
        <taxon>Helotiales</taxon>
        <taxon>Hyphodiscaceae</taxon>
        <taxon>Hyphodiscus</taxon>
    </lineage>
</organism>
<feature type="transmembrane region" description="Helical" evidence="1">
    <location>
        <begin position="237"/>
        <end position="256"/>
    </location>
</feature>
<sequence length="321" mass="36493">MLATYGGFYGTGPGSRQPPRYETLVENIACWMRSMIELADPFRPSVYPGGYDPTYDTNLWTIPVEFHGSMVIFLTLVGLAKVHTPVRVLILSGLVLYLLYYAYTHMFLFLGGVLLAELGHVREAGRKERKGIHETQSTNPDRSKFLDIEAKPWASVGNMSWLATFIVALFVLSMPLMDFGGGTSPGFMTLATLVPQNYRRQFFVDQFWIHLAAMLLVFSVDNAKFLQSIFTTRFAQWLGKISFALYILHGHFLYTIGWNLSAKTLEWTGREPGFQYTFGVLLTLMVMYPLLFWTAHMVAKHVDARSVTLARWLYTKCSKST</sequence>
<evidence type="ECO:0008006" key="4">
    <source>
        <dbReference type="Google" id="ProtNLM"/>
    </source>
</evidence>
<feature type="transmembrane region" description="Helical" evidence="1">
    <location>
        <begin position="100"/>
        <end position="121"/>
    </location>
</feature>
<accession>A0A9P6VNB4</accession>
<keyword evidence="1" id="KW-1133">Transmembrane helix</keyword>
<protein>
    <recommendedName>
        <fullName evidence="4">Acyltransferase 3 domain-containing protein</fullName>
    </recommendedName>
</protein>
<name>A0A9P6VNB4_9HELO</name>
<keyword evidence="3" id="KW-1185">Reference proteome</keyword>
<dbReference type="InterPro" id="IPR050879">
    <property type="entry name" value="Acyltransferase_3"/>
</dbReference>
<evidence type="ECO:0000256" key="1">
    <source>
        <dbReference type="SAM" id="Phobius"/>
    </source>
</evidence>
<dbReference type="AlphaFoldDB" id="A0A9P6VNB4"/>
<dbReference type="PANTHER" id="PTHR23028:SF134">
    <property type="entry name" value="PUTATIVE (AFU_ORTHOLOGUE AFUA_4G08520)-RELATED"/>
    <property type="match status" value="1"/>
</dbReference>
<keyword evidence="1" id="KW-0472">Membrane</keyword>
<gene>
    <name evidence="2" type="ORF">D0Z07_1859</name>
</gene>
<evidence type="ECO:0000313" key="3">
    <source>
        <dbReference type="Proteomes" id="UP000785200"/>
    </source>
</evidence>
<comment type="caution">
    <text evidence="2">The sequence shown here is derived from an EMBL/GenBank/DDBJ whole genome shotgun (WGS) entry which is preliminary data.</text>
</comment>
<feature type="transmembrane region" description="Helical" evidence="1">
    <location>
        <begin position="159"/>
        <end position="177"/>
    </location>
</feature>
<feature type="transmembrane region" description="Helical" evidence="1">
    <location>
        <begin position="59"/>
        <end position="80"/>
    </location>
</feature>